<evidence type="ECO:0000313" key="2">
    <source>
        <dbReference type="Proteomes" id="UP000593737"/>
    </source>
</evidence>
<dbReference type="KEGG" id="nkf:Nkreftii_002762"/>
<dbReference type="EMBL" id="CP047423">
    <property type="protein sequence ID" value="QPD04988.1"/>
    <property type="molecule type" value="Genomic_DNA"/>
</dbReference>
<dbReference type="AlphaFoldDB" id="A0A7S8FFR4"/>
<gene>
    <name evidence="1" type="ORF">Nkreftii_002762</name>
</gene>
<evidence type="ECO:0000313" key="1">
    <source>
        <dbReference type="EMBL" id="QPD04988.1"/>
    </source>
</evidence>
<accession>A0A7S8FFR4</accession>
<dbReference type="Proteomes" id="UP000593737">
    <property type="component" value="Chromosome"/>
</dbReference>
<organism evidence="1 2">
    <name type="scientific">Candidatus Nitrospira kreftii</name>
    <dbReference type="NCBI Taxonomy" id="2652173"/>
    <lineage>
        <taxon>Bacteria</taxon>
        <taxon>Pseudomonadati</taxon>
        <taxon>Nitrospirota</taxon>
        <taxon>Nitrospiria</taxon>
        <taxon>Nitrospirales</taxon>
        <taxon>Nitrospiraceae</taxon>
        <taxon>Nitrospira</taxon>
    </lineage>
</organism>
<protein>
    <submittedName>
        <fullName evidence="1">Uncharacterized protein</fullName>
    </submittedName>
</protein>
<proteinExistence type="predicted"/>
<sequence length="55" mass="6259">MRELRQEEGVNFTNLGASHPEGTFSLTRVLVEKFSQLDRMFSVNRSLLTAFPTLS</sequence>
<reference evidence="1 2" key="1">
    <citation type="journal article" date="2020" name="ISME J.">
        <title>Enrichment and physiological characterization of a novel comammox Nitrospira indicates ammonium inhibition of complete nitrification.</title>
        <authorList>
            <person name="Sakoula D."/>
            <person name="Koch H."/>
            <person name="Frank J."/>
            <person name="Jetten M.S.M."/>
            <person name="van Kessel M.A.H.J."/>
            <person name="Lucker S."/>
        </authorList>
    </citation>
    <scope>NUCLEOTIDE SEQUENCE [LARGE SCALE GENOMIC DNA]</scope>
    <source>
        <strain evidence="1">Comreactor17</strain>
    </source>
</reference>
<name>A0A7S8FFR4_9BACT</name>